<dbReference type="GO" id="GO:0071111">
    <property type="term" value="F:cyclic-guanylate-specific phosphodiesterase activity"/>
    <property type="evidence" value="ECO:0007669"/>
    <property type="project" value="InterPro"/>
</dbReference>
<protein>
    <submittedName>
        <fullName evidence="3">Diguanylate cyclase/phosphodiesterase</fullName>
    </submittedName>
</protein>
<dbReference type="InterPro" id="IPR000160">
    <property type="entry name" value="GGDEF_dom"/>
</dbReference>
<evidence type="ECO:0000259" key="2">
    <source>
        <dbReference type="PROSITE" id="PS50887"/>
    </source>
</evidence>
<dbReference type="SUPFAM" id="SSF141868">
    <property type="entry name" value="EAL domain-like"/>
    <property type="match status" value="1"/>
</dbReference>
<dbReference type="PANTHER" id="PTHR33121">
    <property type="entry name" value="CYCLIC DI-GMP PHOSPHODIESTERASE PDEF"/>
    <property type="match status" value="1"/>
</dbReference>
<dbReference type="Gene3D" id="3.30.70.270">
    <property type="match status" value="1"/>
</dbReference>
<dbReference type="InterPro" id="IPR001633">
    <property type="entry name" value="EAL_dom"/>
</dbReference>
<sequence>MTKRTHILQFRLGLLLLLSLISVASLAALWEFQLEGRVLPALGIPYDGRFEDAERWRFIITSTTFATLSLAIPGLVIRRLVVSLSQGYQAILDARQEAFRLARHDELTGLYNRRIFIEKLTFWLTGESPTAAVMIINLDRFKPINDTYGHAGGDDALCEIAGRLRRFSNKDITVARTGGDEFAVLISGVIGRDELAALGARICTSLSQPLMSLPHPLSAGVSIGIALFPDDAETADALLRCADTAMYHTKSTERGTFCFYDLSFGEAVRSREQFEREIRSAVLNNEFVPWFQPVISLHSGKISGFEILARWHHPARGLLMPADFISDVDRTGCMPAMTESLLRQACRHFRDRYTDMTLALNIPASMAEDLTLPETIQRLLREEGLPLSRLEIEITEDTLIANMASARINLDKFRAMGVTVSLDDFGTGYSGLYHLTQLSIDKIKIDRSFIALKTSRKNQMVDAILAMGKSLEMQITAEGIEQMEAARWLSAHGCDFAQGWLFGMPVPADEISGLFTGKALQEFGATLKGHIPLSGDNLPSLSS</sequence>
<dbReference type="Pfam" id="PF00563">
    <property type="entry name" value="EAL"/>
    <property type="match status" value="1"/>
</dbReference>
<dbReference type="SUPFAM" id="SSF55073">
    <property type="entry name" value="Nucleotide cyclase"/>
    <property type="match status" value="1"/>
</dbReference>
<dbReference type="PROSITE" id="PS50887">
    <property type="entry name" value="GGDEF"/>
    <property type="match status" value="1"/>
</dbReference>
<dbReference type="InterPro" id="IPR050706">
    <property type="entry name" value="Cyclic-di-GMP_PDE-like"/>
</dbReference>
<dbReference type="SMART" id="SM00267">
    <property type="entry name" value="GGDEF"/>
    <property type="match status" value="1"/>
</dbReference>
<dbReference type="KEGG" id="ebi:EbC_pEb17201230"/>
<dbReference type="Gene3D" id="3.20.20.450">
    <property type="entry name" value="EAL domain"/>
    <property type="match status" value="1"/>
</dbReference>
<feature type="domain" description="GGDEF" evidence="2">
    <location>
        <begin position="129"/>
        <end position="262"/>
    </location>
</feature>
<keyword evidence="4" id="KW-1185">Reference proteome</keyword>
<evidence type="ECO:0000313" key="3">
    <source>
        <dbReference type="EMBL" id="CAX53576.1"/>
    </source>
</evidence>
<dbReference type="PROSITE" id="PS50883">
    <property type="entry name" value="EAL"/>
    <property type="match status" value="1"/>
</dbReference>
<dbReference type="Proteomes" id="UP000008793">
    <property type="component" value="Plasmid pEB170"/>
</dbReference>
<geneLocation type="plasmid" evidence="3 4">
    <name>pEB170</name>
</geneLocation>
<dbReference type="SMART" id="SM00052">
    <property type="entry name" value="EAL"/>
    <property type="match status" value="1"/>
</dbReference>
<dbReference type="InterPro" id="IPR035919">
    <property type="entry name" value="EAL_sf"/>
</dbReference>
<dbReference type="InterPro" id="IPR043128">
    <property type="entry name" value="Rev_trsase/Diguanyl_cyclase"/>
</dbReference>
<evidence type="ECO:0000313" key="4">
    <source>
        <dbReference type="Proteomes" id="UP000008793"/>
    </source>
</evidence>
<dbReference type="NCBIfam" id="TIGR00254">
    <property type="entry name" value="GGDEF"/>
    <property type="match status" value="1"/>
</dbReference>
<organism evidence="4">
    <name type="scientific">Erwinia billingiae (strain Eb661)</name>
    <dbReference type="NCBI Taxonomy" id="634500"/>
    <lineage>
        <taxon>Bacteria</taxon>
        <taxon>Pseudomonadati</taxon>
        <taxon>Pseudomonadota</taxon>
        <taxon>Gammaproteobacteria</taxon>
        <taxon>Enterobacterales</taxon>
        <taxon>Erwiniaceae</taxon>
        <taxon>Erwinia</taxon>
    </lineage>
</organism>
<proteinExistence type="predicted"/>
<dbReference type="EMBL" id="FP236830">
    <property type="protein sequence ID" value="CAX53576.1"/>
    <property type="molecule type" value="Genomic_DNA"/>
</dbReference>
<dbReference type="AlphaFoldDB" id="D8MJX8"/>
<reference evidence="3 4" key="1">
    <citation type="journal article" date="2010" name="BMC Genomics">
        <title>Genome comparison of the epiphytic bacteria Erwinia billingiae and E. tasmaniensis with the pear pathogen E. pyrifoliae.</title>
        <authorList>
            <person name="Kube M."/>
            <person name="Migdoll A.M."/>
            <person name="Gehring I."/>
            <person name="Heitmann K."/>
            <person name="Mayer Y."/>
            <person name="Kuhl H."/>
            <person name="Knaust F."/>
            <person name="Geider K."/>
            <person name="Reinhardt R."/>
        </authorList>
    </citation>
    <scope>NUCLEOTIDE SEQUENCE [LARGE SCALE GENOMIC DNA]</scope>
    <source>
        <strain evidence="3 4">Eb661</strain>
        <plasmid evidence="3">pEB170</plasmid>
    </source>
</reference>
<feature type="domain" description="EAL" evidence="1">
    <location>
        <begin position="271"/>
        <end position="519"/>
    </location>
</feature>
<dbReference type="CDD" id="cd01948">
    <property type="entry name" value="EAL"/>
    <property type="match status" value="1"/>
</dbReference>
<dbReference type="HOGENOM" id="CLU_000445_70_50_6"/>
<gene>
    <name evidence="3" type="ordered locus">EbC_pEb17201230</name>
</gene>
<dbReference type="PANTHER" id="PTHR33121:SF70">
    <property type="entry name" value="SIGNALING PROTEIN YKOW"/>
    <property type="match status" value="1"/>
</dbReference>
<keyword evidence="3" id="KW-0614">Plasmid</keyword>
<dbReference type="CDD" id="cd01949">
    <property type="entry name" value="GGDEF"/>
    <property type="match status" value="1"/>
</dbReference>
<dbReference type="RefSeq" id="WP_013199943.1">
    <property type="nucleotide sequence ID" value="NC_014305.1"/>
</dbReference>
<accession>D8MJX8</accession>
<evidence type="ECO:0000259" key="1">
    <source>
        <dbReference type="PROSITE" id="PS50883"/>
    </source>
</evidence>
<dbReference type="InterPro" id="IPR029787">
    <property type="entry name" value="Nucleotide_cyclase"/>
</dbReference>
<dbReference type="GeneID" id="90509886"/>
<dbReference type="Pfam" id="PF00990">
    <property type="entry name" value="GGDEF"/>
    <property type="match status" value="1"/>
</dbReference>
<name>D8MJX8_ERWBE</name>